<dbReference type="Gene3D" id="2.70.98.10">
    <property type="match status" value="1"/>
</dbReference>
<accession>A0A9P5UF17</accession>
<keyword evidence="2" id="KW-0413">Isomerase</keyword>
<dbReference type="GO" id="GO:0033499">
    <property type="term" value="P:galactose catabolic process via UDP-galactose, Leloir pathway"/>
    <property type="evidence" value="ECO:0007669"/>
    <property type="project" value="TreeGrafter"/>
</dbReference>
<dbReference type="Proteomes" id="UP000772434">
    <property type="component" value="Unassembled WGS sequence"/>
</dbReference>
<dbReference type="GO" id="GO:0006006">
    <property type="term" value="P:glucose metabolic process"/>
    <property type="evidence" value="ECO:0007669"/>
    <property type="project" value="TreeGrafter"/>
</dbReference>
<evidence type="ECO:0000256" key="1">
    <source>
        <dbReference type="ARBA" id="ARBA00006206"/>
    </source>
</evidence>
<dbReference type="InterPro" id="IPR011013">
    <property type="entry name" value="Gal_mutarotase_sf_dom"/>
</dbReference>
<dbReference type="GO" id="GO:0004034">
    <property type="term" value="F:aldose 1-epimerase activity"/>
    <property type="evidence" value="ECO:0007669"/>
    <property type="project" value="TreeGrafter"/>
</dbReference>
<dbReference type="EMBL" id="JADNRY010000005">
    <property type="protein sequence ID" value="KAF9076802.1"/>
    <property type="molecule type" value="Genomic_DNA"/>
</dbReference>
<name>A0A9P5UF17_9AGAR</name>
<dbReference type="OrthoDB" id="274691at2759"/>
<reference evidence="5" key="1">
    <citation type="submission" date="2020-11" db="EMBL/GenBank/DDBJ databases">
        <authorList>
            <consortium name="DOE Joint Genome Institute"/>
            <person name="Ahrendt S."/>
            <person name="Riley R."/>
            <person name="Andreopoulos W."/>
            <person name="Labutti K."/>
            <person name="Pangilinan J."/>
            <person name="Ruiz-Duenas F.J."/>
            <person name="Barrasa J.M."/>
            <person name="Sanchez-Garcia M."/>
            <person name="Camarero S."/>
            <person name="Miyauchi S."/>
            <person name="Serrano A."/>
            <person name="Linde D."/>
            <person name="Babiker R."/>
            <person name="Drula E."/>
            <person name="Ayuso-Fernandez I."/>
            <person name="Pacheco R."/>
            <person name="Padilla G."/>
            <person name="Ferreira P."/>
            <person name="Barriuso J."/>
            <person name="Kellner H."/>
            <person name="Castanera R."/>
            <person name="Alfaro M."/>
            <person name="Ramirez L."/>
            <person name="Pisabarro A.G."/>
            <person name="Kuo A."/>
            <person name="Tritt A."/>
            <person name="Lipzen A."/>
            <person name="He G."/>
            <person name="Yan M."/>
            <person name="Ng V."/>
            <person name="Cullen D."/>
            <person name="Martin F."/>
            <person name="Rosso M.-N."/>
            <person name="Henrissat B."/>
            <person name="Hibbett D."/>
            <person name="Martinez A.T."/>
            <person name="Grigoriev I.V."/>
        </authorList>
    </citation>
    <scope>NUCLEOTIDE SEQUENCE</scope>
    <source>
        <strain evidence="5">AH 40177</strain>
    </source>
</reference>
<organism evidence="5 6">
    <name type="scientific">Rhodocollybia butyracea</name>
    <dbReference type="NCBI Taxonomy" id="206335"/>
    <lineage>
        <taxon>Eukaryota</taxon>
        <taxon>Fungi</taxon>
        <taxon>Dikarya</taxon>
        <taxon>Basidiomycota</taxon>
        <taxon>Agaricomycotina</taxon>
        <taxon>Agaricomycetes</taxon>
        <taxon>Agaricomycetidae</taxon>
        <taxon>Agaricales</taxon>
        <taxon>Marasmiineae</taxon>
        <taxon>Omphalotaceae</taxon>
        <taxon>Rhodocollybia</taxon>
    </lineage>
</organism>
<keyword evidence="4" id="KW-0732">Signal</keyword>
<protein>
    <submittedName>
        <fullName evidence="5">Galactose mutarotase-like protein</fullName>
    </submittedName>
</protein>
<dbReference type="PANTHER" id="PTHR10091:SF6">
    <property type="entry name" value="1-EPIMERASE, PUTATIVE (AFU_ORTHOLOGUE AFUA_3G13240)-RELATED"/>
    <property type="match status" value="1"/>
</dbReference>
<dbReference type="PANTHER" id="PTHR10091">
    <property type="entry name" value="ALDOSE-1-EPIMERASE"/>
    <property type="match status" value="1"/>
</dbReference>
<dbReference type="InterPro" id="IPR047215">
    <property type="entry name" value="Galactose_mutarotase-like"/>
</dbReference>
<feature type="chain" id="PRO_5040217009" evidence="4">
    <location>
        <begin position="21"/>
        <end position="386"/>
    </location>
</feature>
<evidence type="ECO:0000313" key="6">
    <source>
        <dbReference type="Proteomes" id="UP000772434"/>
    </source>
</evidence>
<evidence type="ECO:0000256" key="4">
    <source>
        <dbReference type="SAM" id="SignalP"/>
    </source>
</evidence>
<proteinExistence type="inferred from homology"/>
<keyword evidence="3" id="KW-0119">Carbohydrate metabolism</keyword>
<dbReference type="Pfam" id="PF01263">
    <property type="entry name" value="Aldose_epim"/>
    <property type="match status" value="1"/>
</dbReference>
<evidence type="ECO:0000313" key="5">
    <source>
        <dbReference type="EMBL" id="KAF9076802.1"/>
    </source>
</evidence>
<comment type="caution">
    <text evidence="5">The sequence shown here is derived from an EMBL/GenBank/DDBJ whole genome shotgun (WGS) entry which is preliminary data.</text>
</comment>
<feature type="signal peptide" evidence="4">
    <location>
        <begin position="1"/>
        <end position="20"/>
    </location>
</feature>
<keyword evidence="6" id="KW-1185">Reference proteome</keyword>
<dbReference type="AlphaFoldDB" id="A0A9P5UF17"/>
<sequence>MLQSFSLLLPLSCLALAASASNLQNGATVQAVNISSPDGSAHARFINVGPALVNFWVKDKKGVFRDIIIGFDNLTEYTTEAAATDYFGPVVGRYANRIRNGTFTIPISKDASGPGTKYQIVENENNGKDTLHGGSDGFNSRFWTITETTSNSVAFSLLDPDGMEGFPGNVFAVVTYTLKNESTWDITMRALADQETPIMLSSHDYWNLEAYQESQDLNGHFAQFPSTTYVETDGILIPTGELGNIIGTPLDFNKAKSIGAGIKETAGKDYCGTNCVGFDNCWIYDRRNTNDNQPNPFSVWSVNSGIKLDITTNQVAVQVYTCNTIPTTPRKADQGVGNYTEHSCVVVEQQSYIDAINHPSFGIDQIYGPNRPYDWQSSYKFSILKD</sequence>
<dbReference type="GO" id="GO:0030246">
    <property type="term" value="F:carbohydrate binding"/>
    <property type="evidence" value="ECO:0007669"/>
    <property type="project" value="InterPro"/>
</dbReference>
<dbReference type="InterPro" id="IPR014718">
    <property type="entry name" value="GH-type_carb-bd"/>
</dbReference>
<dbReference type="CDD" id="cd09019">
    <property type="entry name" value="galactose_mutarotase_like"/>
    <property type="match status" value="1"/>
</dbReference>
<dbReference type="InterPro" id="IPR008183">
    <property type="entry name" value="Aldose_1/G6P_1-epimerase"/>
</dbReference>
<comment type="similarity">
    <text evidence="1">Belongs to the aldose epimerase family.</text>
</comment>
<gene>
    <name evidence="5" type="ORF">BDP27DRAFT_1209509</name>
</gene>
<dbReference type="SUPFAM" id="SSF74650">
    <property type="entry name" value="Galactose mutarotase-like"/>
    <property type="match status" value="1"/>
</dbReference>
<evidence type="ECO:0000256" key="3">
    <source>
        <dbReference type="ARBA" id="ARBA00023277"/>
    </source>
</evidence>
<evidence type="ECO:0000256" key="2">
    <source>
        <dbReference type="ARBA" id="ARBA00023235"/>
    </source>
</evidence>